<keyword evidence="3 5" id="KW-0175">Coiled coil</keyword>
<dbReference type="InterPro" id="IPR003798">
    <property type="entry name" value="DNA_recombination_RmuC"/>
</dbReference>
<dbReference type="SUPFAM" id="SSF58113">
    <property type="entry name" value="Apolipoprotein A-I"/>
    <property type="match status" value="1"/>
</dbReference>
<comment type="function">
    <text evidence="1">Involved in DNA recombination.</text>
</comment>
<evidence type="ECO:0000313" key="7">
    <source>
        <dbReference type="EMBL" id="CCJ34125.1"/>
    </source>
</evidence>
<evidence type="ECO:0000256" key="5">
    <source>
        <dbReference type="SAM" id="Coils"/>
    </source>
</evidence>
<comment type="similarity">
    <text evidence="2">Belongs to the RmuC family.</text>
</comment>
<keyword evidence="6" id="KW-0472">Membrane</keyword>
<dbReference type="EMBL" id="CAKP01000106">
    <property type="protein sequence ID" value="CCJ34125.1"/>
    <property type="molecule type" value="Genomic_DNA"/>
</dbReference>
<keyword evidence="6" id="KW-1133">Transmembrane helix</keyword>
<dbReference type="STRING" id="857293.CAAU_2041"/>
<accession>I7K953</accession>
<evidence type="ECO:0000313" key="8">
    <source>
        <dbReference type="Proteomes" id="UP000007652"/>
    </source>
</evidence>
<keyword evidence="4" id="KW-0233">DNA recombination</keyword>
<protein>
    <submittedName>
        <fullName evidence="7">DNA recombination protein RmuC</fullName>
    </submittedName>
</protein>
<feature type="transmembrane region" description="Helical" evidence="6">
    <location>
        <begin position="12"/>
        <end position="40"/>
    </location>
</feature>
<gene>
    <name evidence="7" type="ORF">CAAU_2041</name>
</gene>
<dbReference type="eggNOG" id="COG1322">
    <property type="taxonomic scope" value="Bacteria"/>
</dbReference>
<feature type="coiled-coil region" evidence="5">
    <location>
        <begin position="401"/>
        <end position="438"/>
    </location>
</feature>
<evidence type="ECO:0000256" key="2">
    <source>
        <dbReference type="ARBA" id="ARBA00009840"/>
    </source>
</evidence>
<proteinExistence type="inferred from homology"/>
<dbReference type="Proteomes" id="UP000007652">
    <property type="component" value="Unassembled WGS sequence"/>
</dbReference>
<dbReference type="PANTHER" id="PTHR30563:SF0">
    <property type="entry name" value="DNA RECOMBINATION PROTEIN RMUC"/>
    <property type="match status" value="1"/>
</dbReference>
<sequence length="458" mass="52969">MYKRRICYKYVEFLIGGGFVQTLMVVLLSLTLLIQIIAFFKKGSTNIDLNQFKIMFDNLQNKLEGTFRDEMSKNREENNKLSFQNRQEMSQNIKNMSDTINQQINSISNLQKDQLDLVLKQLLELLKTNSEGLERIRQSVENKLQQIQEDNNKKLEEMRATVDEKLHNTLERRLGESFKNISERLEALYKQLGEMQSLNSGINDLKRALTNVKTRGIWGEIQLANIIEEIFTRDQYDVNVATKKGSRDVVEFAIKLPSKDDTKKYIYLPIDAKFPQEDYQRLLDAQDLGDKEVVDAARKQLEARIKGEAKSIFEKYIDPPNTTDFAIMFLPTESLFAEVVRNTGLIETLQREYKVIITGPTTITALLNSLQMGFRTLAIEKRSSEVWQILGAIKTEFGKFAEILEKTQKKLQEASNSIENATKKTRTIERKLKKVEELPIEESKNIIDIELEDEEETA</sequence>
<dbReference type="GO" id="GO:0006310">
    <property type="term" value="P:DNA recombination"/>
    <property type="evidence" value="ECO:0007669"/>
    <property type="project" value="UniProtKB-KW"/>
</dbReference>
<reference evidence="7 8" key="1">
    <citation type="journal article" date="2011" name="J. Bacteriol.">
        <title>Draft genome sequence of Caloramator australicus strain RC3T, a thermoanaerobe from the Great Artesian Basin of Australia.</title>
        <authorList>
            <person name="Ogg C.D."/>
            <person name="Patel B.K.C."/>
        </authorList>
    </citation>
    <scope>NUCLEOTIDE SEQUENCE [LARGE SCALE GENOMIC DNA]</scope>
    <source>
        <strain evidence="7 8">RC3</strain>
    </source>
</reference>
<keyword evidence="6" id="KW-0812">Transmembrane</keyword>
<evidence type="ECO:0000256" key="3">
    <source>
        <dbReference type="ARBA" id="ARBA00023054"/>
    </source>
</evidence>
<feature type="coiled-coil region" evidence="5">
    <location>
        <begin position="93"/>
        <end position="172"/>
    </location>
</feature>
<keyword evidence="8" id="KW-1185">Reference proteome</keyword>
<evidence type="ECO:0000256" key="4">
    <source>
        <dbReference type="ARBA" id="ARBA00023172"/>
    </source>
</evidence>
<evidence type="ECO:0000256" key="1">
    <source>
        <dbReference type="ARBA" id="ARBA00003416"/>
    </source>
</evidence>
<name>I7K953_9CLOT</name>
<dbReference type="PANTHER" id="PTHR30563">
    <property type="entry name" value="DNA RECOMBINATION PROTEIN RMUC"/>
    <property type="match status" value="1"/>
</dbReference>
<dbReference type="Pfam" id="PF02646">
    <property type="entry name" value="RmuC"/>
    <property type="match status" value="1"/>
</dbReference>
<dbReference type="AlphaFoldDB" id="I7K953"/>
<evidence type="ECO:0000256" key="6">
    <source>
        <dbReference type="SAM" id="Phobius"/>
    </source>
</evidence>
<organism evidence="7 8">
    <name type="scientific">Caloramator australicus RC3</name>
    <dbReference type="NCBI Taxonomy" id="857293"/>
    <lineage>
        <taxon>Bacteria</taxon>
        <taxon>Bacillati</taxon>
        <taxon>Bacillota</taxon>
        <taxon>Clostridia</taxon>
        <taxon>Eubacteriales</taxon>
        <taxon>Clostridiaceae</taxon>
        <taxon>Caloramator</taxon>
    </lineage>
</organism>
<comment type="caution">
    <text evidence="7">The sequence shown here is derived from an EMBL/GenBank/DDBJ whole genome shotgun (WGS) entry which is preliminary data.</text>
</comment>